<dbReference type="InterPro" id="IPR001944">
    <property type="entry name" value="Glycoside_Hdrlase_35"/>
</dbReference>
<dbReference type="Gene3D" id="3.20.20.80">
    <property type="entry name" value="Glycosidases"/>
    <property type="match status" value="1"/>
</dbReference>
<comment type="similarity">
    <text evidence="1 2">Belongs to the glycosyl hydrolase 35 family.</text>
</comment>
<evidence type="ECO:0000313" key="4">
    <source>
        <dbReference type="EMBL" id="WXA93812.1"/>
    </source>
</evidence>
<dbReference type="RefSeq" id="WP_394844411.1">
    <property type="nucleotide sequence ID" value="NZ_CP089982.1"/>
</dbReference>
<dbReference type="PANTHER" id="PTHR23421">
    <property type="entry name" value="BETA-GALACTOSIDASE RELATED"/>
    <property type="match status" value="1"/>
</dbReference>
<evidence type="ECO:0000313" key="5">
    <source>
        <dbReference type="Proteomes" id="UP001379533"/>
    </source>
</evidence>
<evidence type="ECO:0000256" key="1">
    <source>
        <dbReference type="ARBA" id="ARBA00009809"/>
    </source>
</evidence>
<dbReference type="SUPFAM" id="SSF51445">
    <property type="entry name" value="(Trans)glycosidases"/>
    <property type="match status" value="1"/>
</dbReference>
<protein>
    <submittedName>
        <fullName evidence="4">Beta-galactosidase</fullName>
    </submittedName>
</protein>
<accession>A0ABZ2K532</accession>
<gene>
    <name evidence="4" type="ORF">LZC95_46080</name>
</gene>
<evidence type="ECO:0000259" key="3">
    <source>
        <dbReference type="Pfam" id="PF01301"/>
    </source>
</evidence>
<dbReference type="Proteomes" id="UP001379533">
    <property type="component" value="Chromosome"/>
</dbReference>
<organism evidence="4 5">
    <name type="scientific">Pendulispora brunnea</name>
    <dbReference type="NCBI Taxonomy" id="2905690"/>
    <lineage>
        <taxon>Bacteria</taxon>
        <taxon>Pseudomonadati</taxon>
        <taxon>Myxococcota</taxon>
        <taxon>Myxococcia</taxon>
        <taxon>Myxococcales</taxon>
        <taxon>Sorangiineae</taxon>
        <taxon>Pendulisporaceae</taxon>
        <taxon>Pendulispora</taxon>
    </lineage>
</organism>
<name>A0ABZ2K532_9BACT</name>
<evidence type="ECO:0000256" key="2">
    <source>
        <dbReference type="RuleBase" id="RU003679"/>
    </source>
</evidence>
<dbReference type="EMBL" id="CP089982">
    <property type="protein sequence ID" value="WXA93812.1"/>
    <property type="molecule type" value="Genomic_DNA"/>
</dbReference>
<dbReference type="Pfam" id="PF01301">
    <property type="entry name" value="Glyco_hydro_35"/>
    <property type="match status" value="1"/>
</dbReference>
<feature type="domain" description="Glycoside hydrolase 35 catalytic" evidence="3">
    <location>
        <begin position="56"/>
        <end position="158"/>
    </location>
</feature>
<proteinExistence type="inferred from homology"/>
<reference evidence="4 5" key="1">
    <citation type="submission" date="2021-12" db="EMBL/GenBank/DDBJ databases">
        <title>Discovery of the Pendulisporaceae a myxobacterial family with distinct sporulation behavior and unique specialized metabolism.</title>
        <authorList>
            <person name="Garcia R."/>
            <person name="Popoff A."/>
            <person name="Bader C.D."/>
            <person name="Loehr J."/>
            <person name="Walesch S."/>
            <person name="Walt C."/>
            <person name="Boldt J."/>
            <person name="Bunk B."/>
            <person name="Haeckl F.J.F.P.J."/>
            <person name="Gunesch A.P."/>
            <person name="Birkelbach J."/>
            <person name="Nuebel U."/>
            <person name="Pietschmann T."/>
            <person name="Bach T."/>
            <person name="Mueller R."/>
        </authorList>
    </citation>
    <scope>NUCLEOTIDE SEQUENCE [LARGE SCALE GENOMIC DNA]</scope>
    <source>
        <strain evidence="4 5">MSr12523</strain>
    </source>
</reference>
<keyword evidence="5" id="KW-1185">Reference proteome</keyword>
<dbReference type="InterPro" id="IPR031330">
    <property type="entry name" value="Gly_Hdrlase_35_cat"/>
</dbReference>
<dbReference type="InterPro" id="IPR017853">
    <property type="entry name" value="GH"/>
</dbReference>
<sequence>MPESRTRSLRARRLKIEPEPVSQRAPQVARVRLHPHGLELPSGGPQVERASSVLPLYAGSMHYWRHHPSTWGPGLDAMREMGLLLVDTYVPWGVHEREPGVYDFGTKEPRHDVGRFLRMAHERGLRAVVRPGPHINAELTYFGLPERIVWDRACQARTPRDNPVMLPIVPVAFPVPSYASRVFHSEVERWFDRVAKELAPLRYPEGPIVLVQIDNEGALYFRDGAYDQDYHPDAIVLFRRFLRGKYRTPRELRAAWGQSDLSFSTVTPPVRFEATTADDLVRHMDWMEFHEHLLAGAMQRMARTLAASGLDGLPTMHNFPLAEAVTPLNAGRIELDLIGLDYYHRAAPQDHMAILRRTSELVSRCAGMGAPAYGAEVGAGFPPFFSPLSEDDSVYTLMSAMAYGLRGYNLYMAVERDRWVGAPIDPQGRRRPFADRYEALSRALEQTRFHTLTRRAPVRLVVPRALRRLARATHAFGPMTPAMFHVIGAGFRESCLEDDFGLGGGAPTLDAEAYLRAFERALSARGVPFAYAGGETFDVSTRDARWLICATAGGVKRELWASLLVAASSEGTRVTVGPRIPDRDGSLRRLDVPYERGAIELEPLEEMAQADALVARRIEELALPTYPHAPDDIFVAVHEDDRGVAKVAFFMNPTASEVSARVALPGANALVDLLATRARRISRTAGGFDLTVPPRTVRMMAIES</sequence>